<evidence type="ECO:0000313" key="2">
    <source>
        <dbReference type="EMBL" id="PLC48802.1"/>
    </source>
</evidence>
<dbReference type="Proteomes" id="UP000234190">
    <property type="component" value="Unassembled WGS sequence"/>
</dbReference>
<name>A0A2N4U1A1_9BURK</name>
<dbReference type="SUPFAM" id="SSF55073">
    <property type="entry name" value="Nucleotide cyclase"/>
    <property type="match status" value="1"/>
</dbReference>
<dbReference type="PANTHER" id="PTHR44757:SF2">
    <property type="entry name" value="BIOFILM ARCHITECTURE MAINTENANCE PROTEIN MBAA"/>
    <property type="match status" value="1"/>
</dbReference>
<dbReference type="EMBL" id="PDNW01000015">
    <property type="protein sequence ID" value="PLC48802.1"/>
    <property type="molecule type" value="Genomic_DNA"/>
</dbReference>
<dbReference type="InterPro" id="IPR043128">
    <property type="entry name" value="Rev_trsase/Diguanyl_cyclase"/>
</dbReference>
<dbReference type="InterPro" id="IPR052155">
    <property type="entry name" value="Biofilm_reg_signaling"/>
</dbReference>
<evidence type="ECO:0000313" key="3">
    <source>
        <dbReference type="Proteomes" id="UP000234190"/>
    </source>
</evidence>
<feature type="domain" description="PAC" evidence="1">
    <location>
        <begin position="23"/>
        <end position="78"/>
    </location>
</feature>
<dbReference type="PANTHER" id="PTHR44757">
    <property type="entry name" value="DIGUANYLATE CYCLASE DGCP"/>
    <property type="match status" value="1"/>
</dbReference>
<dbReference type="OrthoDB" id="8929028at2"/>
<dbReference type="Gene3D" id="3.30.70.270">
    <property type="match status" value="1"/>
</dbReference>
<dbReference type="InterPro" id="IPR000160">
    <property type="entry name" value="GGDEF_dom"/>
</dbReference>
<sequence>MINQGYPAKLDHVFATGEPFIGRALPIQLQRLADGPLEQCYIDLIYQPMRDPQGKIMGIFVQGHDVTDVHELAQEVSYQAAHDSLTGLYNRREFAKQSRKVEGITGPHALLYLDLDHFKSLMIGVAMLRAMRY</sequence>
<dbReference type="Gene3D" id="3.30.450.20">
    <property type="entry name" value="PAS domain"/>
    <property type="match status" value="1"/>
</dbReference>
<dbReference type="AlphaFoldDB" id="A0A2N4U1A1"/>
<keyword evidence="3" id="KW-1185">Reference proteome</keyword>
<accession>A0A2N4U1A1</accession>
<gene>
    <name evidence="2" type="ORF">CR159_15775</name>
</gene>
<dbReference type="InterPro" id="IPR000700">
    <property type="entry name" value="PAS-assoc_C"/>
</dbReference>
<dbReference type="InterPro" id="IPR029787">
    <property type="entry name" value="Nucleotide_cyclase"/>
</dbReference>
<organism evidence="2 3">
    <name type="scientific">Pollutimonas subterranea</name>
    <dbReference type="NCBI Taxonomy" id="2045210"/>
    <lineage>
        <taxon>Bacteria</taxon>
        <taxon>Pseudomonadati</taxon>
        <taxon>Pseudomonadota</taxon>
        <taxon>Betaproteobacteria</taxon>
        <taxon>Burkholderiales</taxon>
        <taxon>Alcaligenaceae</taxon>
        <taxon>Pollutimonas</taxon>
    </lineage>
</organism>
<dbReference type="Pfam" id="PF00990">
    <property type="entry name" value="GGDEF"/>
    <property type="match status" value="1"/>
</dbReference>
<comment type="caution">
    <text evidence="2">The sequence shown here is derived from an EMBL/GenBank/DDBJ whole genome shotgun (WGS) entry which is preliminary data.</text>
</comment>
<protein>
    <recommendedName>
        <fullName evidence="1">PAC domain-containing protein</fullName>
    </recommendedName>
</protein>
<evidence type="ECO:0000259" key="1">
    <source>
        <dbReference type="PROSITE" id="PS50113"/>
    </source>
</evidence>
<dbReference type="PROSITE" id="PS50113">
    <property type="entry name" value="PAC"/>
    <property type="match status" value="1"/>
</dbReference>
<reference evidence="2 3" key="1">
    <citation type="submission" date="2017-10" db="EMBL/GenBank/DDBJ databases">
        <title>Two draft genome sequences of Pusillimonas sp. strains isolated from a nitrate- and radionuclide-contaminated groundwater in Russia.</title>
        <authorList>
            <person name="Grouzdev D.S."/>
            <person name="Tourova T.P."/>
            <person name="Goeva M.A."/>
            <person name="Babich T.L."/>
            <person name="Sokolova D.S."/>
            <person name="Abdullin R."/>
            <person name="Poltaraus A.B."/>
            <person name="Toshchakov S.V."/>
            <person name="Nazina T.N."/>
        </authorList>
    </citation>
    <scope>NUCLEOTIDE SEQUENCE [LARGE SCALE GENOMIC DNA]</scope>
    <source>
        <strain evidence="2 3">JR1/69-3-13</strain>
    </source>
</reference>
<proteinExistence type="predicted"/>